<accession>A0ACC1PN03</accession>
<sequence>MESASGNGGEGSGSGSGGDVINLQNVLLRLPGDDGEESDTYQLSDFLDDEGKSSSIKVASYYNYEAFRNRLFEDLEIPKTAPLYPPLESGVINITNAMTWVVALTQIQGDSITLVNDADGLALVLTTEKPVAGQQEAQAPPGQVIQGDQALVPEEPVDDNILIRDLGFGWADIDDGLWKQVCQLFCCNENATSIRVRGMNVEIEPYQAVAIYKALEQCISGSASFIIGDDVGL</sequence>
<name>A0ACC1PN03_9PEZI</name>
<protein>
    <submittedName>
        <fullName evidence="1">Uncharacterized protein</fullName>
    </submittedName>
</protein>
<organism evidence="1 2">
    <name type="scientific">Xylaria curta</name>
    <dbReference type="NCBI Taxonomy" id="42375"/>
    <lineage>
        <taxon>Eukaryota</taxon>
        <taxon>Fungi</taxon>
        <taxon>Dikarya</taxon>
        <taxon>Ascomycota</taxon>
        <taxon>Pezizomycotina</taxon>
        <taxon>Sordariomycetes</taxon>
        <taxon>Xylariomycetidae</taxon>
        <taxon>Xylariales</taxon>
        <taxon>Xylariaceae</taxon>
        <taxon>Xylaria</taxon>
    </lineage>
</organism>
<comment type="caution">
    <text evidence="1">The sequence shown here is derived from an EMBL/GenBank/DDBJ whole genome shotgun (WGS) entry which is preliminary data.</text>
</comment>
<proteinExistence type="predicted"/>
<gene>
    <name evidence="1" type="ORF">NUW58_g771</name>
</gene>
<dbReference type="Proteomes" id="UP001143856">
    <property type="component" value="Unassembled WGS sequence"/>
</dbReference>
<evidence type="ECO:0000313" key="1">
    <source>
        <dbReference type="EMBL" id="KAJ2997096.1"/>
    </source>
</evidence>
<evidence type="ECO:0000313" key="2">
    <source>
        <dbReference type="Proteomes" id="UP001143856"/>
    </source>
</evidence>
<dbReference type="EMBL" id="JAPDGR010000070">
    <property type="protein sequence ID" value="KAJ2997096.1"/>
    <property type="molecule type" value="Genomic_DNA"/>
</dbReference>
<reference evidence="1" key="1">
    <citation type="submission" date="2022-10" db="EMBL/GenBank/DDBJ databases">
        <title>Genome Sequence of Xylaria curta.</title>
        <authorList>
            <person name="Buettner E."/>
        </authorList>
    </citation>
    <scope>NUCLEOTIDE SEQUENCE</scope>
    <source>
        <strain evidence="1">Babe10</strain>
    </source>
</reference>
<keyword evidence="2" id="KW-1185">Reference proteome</keyword>